<dbReference type="Pfam" id="PF08238">
    <property type="entry name" value="Sel1"/>
    <property type="match status" value="1"/>
</dbReference>
<feature type="signal peptide" evidence="2">
    <location>
        <begin position="1"/>
        <end position="22"/>
    </location>
</feature>
<keyword evidence="1" id="KW-0175">Coiled coil</keyword>
<feature type="coiled-coil region" evidence="1">
    <location>
        <begin position="158"/>
        <end position="186"/>
    </location>
</feature>
<protein>
    <submittedName>
        <fullName evidence="3">Sel1 repeat family protein</fullName>
    </submittedName>
</protein>
<reference evidence="3 4" key="1">
    <citation type="submission" date="2021-03" db="EMBL/GenBank/DDBJ databases">
        <title>Sneathiella sp. CAU 1612 isolated from Kang Won-do.</title>
        <authorList>
            <person name="Kim W."/>
        </authorList>
    </citation>
    <scope>NUCLEOTIDE SEQUENCE [LARGE SCALE GENOMIC DNA]</scope>
    <source>
        <strain evidence="3 4">CAU 1612</strain>
    </source>
</reference>
<dbReference type="EMBL" id="JAFLNC010000002">
    <property type="protein sequence ID" value="MBO0333071.1"/>
    <property type="molecule type" value="Genomic_DNA"/>
</dbReference>
<sequence length="426" mass="45739">MKATRFSLAFGLVLLNAQVVQANFEKGQEALDQNNALAAIEEWQPVAKRGDARAQFALGQIFEKGTEGVEPDLVEAYTWFKLAAAQGHKEAGETIERLRAIMSTDDLRDAQARSFAALGFWYRDFTGQDEAAFQEAKAAAVVPEQSPSVTEETLAEQRAAAQRELIAQRKAEAEAKEKALEESRQAAILAAQVAAEEAKRQAVIRDKKIEEQRSAIAQKDAQQSQSSLDEAKARLADLMAKQQGGAAATGGSAIAAPVALAATVPKPDEKPLAPETNIASTPVSPEATEVIAAPKVTPAPQQAALAATSDDVKNPVTDKSAESPLTQTKLETLTALKSLDGLNKEAVEEIFEQAKIADLNNAEAQSEIERSLVRIEALKWSLISGAKGDNAAPKLNKVLMSKMSPVQIAEANRLAGEWLIERQKQL</sequence>
<keyword evidence="4" id="KW-1185">Reference proteome</keyword>
<dbReference type="Proteomes" id="UP000664761">
    <property type="component" value="Unassembled WGS sequence"/>
</dbReference>
<gene>
    <name evidence="3" type="ORF">J0X12_05580</name>
</gene>
<dbReference type="InterPro" id="IPR011990">
    <property type="entry name" value="TPR-like_helical_dom_sf"/>
</dbReference>
<comment type="caution">
    <text evidence="3">The sequence shown here is derived from an EMBL/GenBank/DDBJ whole genome shotgun (WGS) entry which is preliminary data.</text>
</comment>
<dbReference type="InterPro" id="IPR006597">
    <property type="entry name" value="Sel1-like"/>
</dbReference>
<proteinExistence type="predicted"/>
<organism evidence="3 4">
    <name type="scientific">Sneathiella sedimenti</name>
    <dbReference type="NCBI Taxonomy" id="2816034"/>
    <lineage>
        <taxon>Bacteria</taxon>
        <taxon>Pseudomonadati</taxon>
        <taxon>Pseudomonadota</taxon>
        <taxon>Alphaproteobacteria</taxon>
        <taxon>Sneathiellales</taxon>
        <taxon>Sneathiellaceae</taxon>
        <taxon>Sneathiella</taxon>
    </lineage>
</organism>
<dbReference type="SMART" id="SM00671">
    <property type="entry name" value="SEL1"/>
    <property type="match status" value="1"/>
</dbReference>
<evidence type="ECO:0000313" key="3">
    <source>
        <dbReference type="EMBL" id="MBO0333071.1"/>
    </source>
</evidence>
<feature type="chain" id="PRO_5045717057" evidence="2">
    <location>
        <begin position="23"/>
        <end position="426"/>
    </location>
</feature>
<dbReference type="SUPFAM" id="SSF81901">
    <property type="entry name" value="HCP-like"/>
    <property type="match status" value="1"/>
</dbReference>
<accession>A0ABS3F4M1</accession>
<evidence type="ECO:0000313" key="4">
    <source>
        <dbReference type="Proteomes" id="UP000664761"/>
    </source>
</evidence>
<evidence type="ECO:0000256" key="2">
    <source>
        <dbReference type="SAM" id="SignalP"/>
    </source>
</evidence>
<name>A0ABS3F4M1_9PROT</name>
<dbReference type="Gene3D" id="1.25.40.10">
    <property type="entry name" value="Tetratricopeptide repeat domain"/>
    <property type="match status" value="2"/>
</dbReference>
<dbReference type="RefSeq" id="WP_207043124.1">
    <property type="nucleotide sequence ID" value="NZ_JAFLNC010000002.1"/>
</dbReference>
<keyword evidence="2" id="KW-0732">Signal</keyword>
<evidence type="ECO:0000256" key="1">
    <source>
        <dbReference type="SAM" id="Coils"/>
    </source>
</evidence>